<gene>
    <name evidence="3" type="ORF">HW347_08440</name>
</gene>
<dbReference type="InterPro" id="IPR047731">
    <property type="entry name" value="Zinc_ribbon_put"/>
</dbReference>
<dbReference type="NCBIfam" id="NF040506">
    <property type="entry name" value="PG0870_Nterm"/>
    <property type="match status" value="1"/>
</dbReference>
<accession>A0ABS5WEA5</accession>
<dbReference type="Pfam" id="PF21957">
    <property type="entry name" value="Zn_ribbon_16"/>
    <property type="match status" value="1"/>
</dbReference>
<evidence type="ECO:0000259" key="1">
    <source>
        <dbReference type="Pfam" id="PF19898"/>
    </source>
</evidence>
<dbReference type="RefSeq" id="WP_214611433.1">
    <property type="nucleotide sequence ID" value="NZ_JACATN010000002.1"/>
</dbReference>
<sequence length="349" mass="40785">MACELNEVSAVYKYLLDKSSRKYKCPKCNKKRFVVYMDMQENKIISELVGRCDREVNCGYHYSPKLFFKNNNFEYTPLINNSYKPEKKETTFHSISLLKQSLIGNVNNNFINYLKTVFDTEKVENITRLYRIGTATFWNNATIFWQIDSQGKIRSGKMINYSKNGKRSKYVNWVHSYQLKNNLTKEFNLNQCLFGLHLINQSKKAIAIVESEKTACIMSQVFDKYIWLASGSLNNLNENKLHQIKDRKIILYPDLGPKESDNKPYNQWKKKSDYLSRKGYDIGISDLLENKATEEQKSHGYDIADYFLDVPNKTLIKNDITTENINKLLVKNGQLQNLIEVFDLEILSN</sequence>
<reference evidence="4" key="2">
    <citation type="submission" date="2023-07" db="EMBL/GenBank/DDBJ databases">
        <title>Zobellia barbeyronii sp. nov., a new marine flavobacterium, isolated from green and red algae.</title>
        <authorList>
            <person name="Nedashkovskaya O.I."/>
            <person name="Otstavnykh N."/>
            <person name="Zhukova N."/>
            <person name="Guzev K."/>
            <person name="Chausova V."/>
            <person name="Tekutyeva L."/>
            <person name="Mikhailov V."/>
            <person name="Isaeva M."/>
        </authorList>
    </citation>
    <scope>NUCLEOTIDE SEQUENCE [LARGE SCALE GENOMIC DNA]</scope>
    <source>
        <strain evidence="4">KMM 6746</strain>
    </source>
</reference>
<dbReference type="EMBL" id="JACATN010000002">
    <property type="protein sequence ID" value="MBT2161293.1"/>
    <property type="molecule type" value="Genomic_DNA"/>
</dbReference>
<name>A0ABS5WEA5_9FLAO</name>
<evidence type="ECO:0000259" key="2">
    <source>
        <dbReference type="Pfam" id="PF21957"/>
    </source>
</evidence>
<protein>
    <recommendedName>
        <fullName evidence="5">DNA primase</fullName>
    </recommendedName>
</protein>
<evidence type="ECO:0000313" key="3">
    <source>
        <dbReference type="EMBL" id="MBT2161293.1"/>
    </source>
</evidence>
<reference evidence="3 4" key="1">
    <citation type="submission" date="2020-06" db="EMBL/GenBank/DDBJ databases">
        <authorList>
            <person name="Isaeva M.P."/>
            <person name="Chernysheva N.Y."/>
        </authorList>
    </citation>
    <scope>NUCLEOTIDE SEQUENCE [LARGE SCALE GENOMIC DNA]</scope>
    <source>
        <strain evidence="3 4">KMM 6746</strain>
    </source>
</reference>
<keyword evidence="4" id="KW-1185">Reference proteome</keyword>
<comment type="caution">
    <text evidence="3">The sequence shown here is derived from an EMBL/GenBank/DDBJ whole genome shotgun (WGS) entry which is preliminary data.</text>
</comment>
<dbReference type="Pfam" id="PF19898">
    <property type="entry name" value="DUF6371"/>
    <property type="match status" value="1"/>
</dbReference>
<feature type="domain" description="Zinc beta-ribbon finger putative" evidence="2">
    <location>
        <begin position="12"/>
        <end position="72"/>
    </location>
</feature>
<evidence type="ECO:0000313" key="4">
    <source>
        <dbReference type="Proteomes" id="UP000740413"/>
    </source>
</evidence>
<evidence type="ECO:0008006" key="5">
    <source>
        <dbReference type="Google" id="ProtNLM"/>
    </source>
</evidence>
<dbReference type="Proteomes" id="UP000740413">
    <property type="component" value="Unassembled WGS sequence"/>
</dbReference>
<organism evidence="3 4">
    <name type="scientific">Zobellia barbeyronii</name>
    <dbReference type="NCBI Taxonomy" id="2748009"/>
    <lineage>
        <taxon>Bacteria</taxon>
        <taxon>Pseudomonadati</taxon>
        <taxon>Bacteroidota</taxon>
        <taxon>Flavobacteriia</taxon>
        <taxon>Flavobacteriales</taxon>
        <taxon>Flavobacteriaceae</taxon>
        <taxon>Zobellia</taxon>
    </lineage>
</organism>
<dbReference type="InterPro" id="IPR045951">
    <property type="entry name" value="DUF6371"/>
</dbReference>
<proteinExistence type="predicted"/>
<feature type="domain" description="DUF6371" evidence="1">
    <location>
        <begin position="108"/>
        <end position="255"/>
    </location>
</feature>